<dbReference type="AlphaFoldDB" id="A0AAV6UWW8"/>
<evidence type="ECO:0000313" key="9">
    <source>
        <dbReference type="EMBL" id="KAG8188614.1"/>
    </source>
</evidence>
<dbReference type="GO" id="GO:0000978">
    <property type="term" value="F:RNA polymerase II cis-regulatory region sequence-specific DNA binding"/>
    <property type="evidence" value="ECO:0007669"/>
    <property type="project" value="TreeGrafter"/>
</dbReference>
<evidence type="ECO:0000256" key="5">
    <source>
        <dbReference type="ARBA" id="ARBA00023242"/>
    </source>
</evidence>
<evidence type="ECO:0000256" key="7">
    <source>
        <dbReference type="SAM" id="MobiDB-lite"/>
    </source>
</evidence>
<comment type="caution">
    <text evidence="9">The sequence shown here is derived from an EMBL/GenBank/DDBJ whole genome shotgun (WGS) entry which is preliminary data.</text>
</comment>
<evidence type="ECO:0000256" key="2">
    <source>
        <dbReference type="ARBA" id="ARBA00023015"/>
    </source>
</evidence>
<organism evidence="9 10">
    <name type="scientific">Oedothorax gibbosus</name>
    <dbReference type="NCBI Taxonomy" id="931172"/>
    <lineage>
        <taxon>Eukaryota</taxon>
        <taxon>Metazoa</taxon>
        <taxon>Ecdysozoa</taxon>
        <taxon>Arthropoda</taxon>
        <taxon>Chelicerata</taxon>
        <taxon>Arachnida</taxon>
        <taxon>Araneae</taxon>
        <taxon>Araneomorphae</taxon>
        <taxon>Entelegynae</taxon>
        <taxon>Araneoidea</taxon>
        <taxon>Linyphiidae</taxon>
        <taxon>Erigoninae</taxon>
        <taxon>Oedothorax</taxon>
    </lineage>
</organism>
<dbReference type="FunFam" id="1.10.30.10:FF:000004">
    <property type="entry name" value="Transcription factor SOX-10"/>
    <property type="match status" value="1"/>
</dbReference>
<gene>
    <name evidence="9" type="ORF">JTE90_005969</name>
</gene>
<dbReference type="GO" id="GO:0000981">
    <property type="term" value="F:DNA-binding transcription factor activity, RNA polymerase II-specific"/>
    <property type="evidence" value="ECO:0007669"/>
    <property type="project" value="TreeGrafter"/>
</dbReference>
<dbReference type="Proteomes" id="UP000827092">
    <property type="component" value="Unassembled WGS sequence"/>
</dbReference>
<feature type="domain" description="HMG box" evidence="8">
    <location>
        <begin position="72"/>
        <end position="140"/>
    </location>
</feature>
<comment type="subcellular location">
    <subcellularLocation>
        <location evidence="1">Nucleus</location>
    </subcellularLocation>
</comment>
<dbReference type="InterPro" id="IPR009071">
    <property type="entry name" value="HMG_box_dom"/>
</dbReference>
<dbReference type="EMBL" id="JAFNEN010000235">
    <property type="protein sequence ID" value="KAG8188614.1"/>
    <property type="molecule type" value="Genomic_DNA"/>
</dbReference>
<feature type="region of interest" description="Disordered" evidence="7">
    <location>
        <begin position="194"/>
        <end position="308"/>
    </location>
</feature>
<feature type="compositionally biased region" description="Low complexity" evidence="7">
    <location>
        <begin position="161"/>
        <end position="175"/>
    </location>
</feature>
<dbReference type="InterPro" id="IPR022151">
    <property type="entry name" value="Sox_N"/>
</dbReference>
<evidence type="ECO:0000259" key="8">
    <source>
        <dbReference type="PROSITE" id="PS50118"/>
    </source>
</evidence>
<accession>A0AAV6UWW8</accession>
<dbReference type="PROSITE" id="PS50118">
    <property type="entry name" value="HMG_BOX_2"/>
    <property type="match status" value="1"/>
</dbReference>
<dbReference type="InterPro" id="IPR050917">
    <property type="entry name" value="SOX_TF"/>
</dbReference>
<keyword evidence="10" id="KW-1185">Reference proteome</keyword>
<feature type="region of interest" description="Disordered" evidence="7">
    <location>
        <begin position="134"/>
        <end position="180"/>
    </location>
</feature>
<evidence type="ECO:0000256" key="3">
    <source>
        <dbReference type="ARBA" id="ARBA00023125"/>
    </source>
</evidence>
<dbReference type="SMART" id="SM00398">
    <property type="entry name" value="HMG"/>
    <property type="match status" value="1"/>
</dbReference>
<feature type="DNA-binding region" description="HMG box" evidence="6">
    <location>
        <begin position="72"/>
        <end position="140"/>
    </location>
</feature>
<dbReference type="Pfam" id="PF12444">
    <property type="entry name" value="Sox_N"/>
    <property type="match status" value="1"/>
</dbReference>
<feature type="compositionally biased region" description="Pro residues" evidence="7">
    <location>
        <begin position="282"/>
        <end position="298"/>
    </location>
</feature>
<feature type="compositionally biased region" description="Basic and acidic residues" evidence="7">
    <location>
        <begin position="1"/>
        <end position="11"/>
    </location>
</feature>
<keyword evidence="4" id="KW-0804">Transcription</keyword>
<reference evidence="9 10" key="1">
    <citation type="journal article" date="2022" name="Nat. Ecol. Evol.">
        <title>A masculinizing supergene underlies an exaggerated male reproductive morph in a spider.</title>
        <authorList>
            <person name="Hendrickx F."/>
            <person name="De Corte Z."/>
            <person name="Sonet G."/>
            <person name="Van Belleghem S.M."/>
            <person name="Kostlbacher S."/>
            <person name="Vangestel C."/>
        </authorList>
    </citation>
    <scope>NUCLEOTIDE SEQUENCE [LARGE SCALE GENOMIC DNA]</scope>
    <source>
        <strain evidence="9">W744_W776</strain>
    </source>
</reference>
<feature type="region of interest" description="Disordered" evidence="7">
    <location>
        <begin position="1"/>
        <end position="36"/>
    </location>
</feature>
<protein>
    <recommendedName>
        <fullName evidence="8">HMG box domain-containing protein</fullName>
    </recommendedName>
</protein>
<dbReference type="Pfam" id="PF00505">
    <property type="entry name" value="HMG_box"/>
    <property type="match status" value="1"/>
</dbReference>
<sequence length="474" mass="51771">MMDRDDCKHEYDDDLDMAGGSSGGNSPEGLSTDALEANPRIQAAVSKVLQSYDWSLVAKTSRQTGDKRKSHVKRPMNAFMVWAQAARRKLADQYPTLHNAELSKTLGKLWRVLGDDEKKPFNEEAERLRCKHKKDYPDYKYQPRRRKPPKSSSTPFMNQQTTPSTDATAKTTAPDHLTATPVDCQTDMHEKQQHYGLYGGGSNRGSPPTPPTTPQHRFGGGQQHLREDHSGHSVTELTTRGHDHNNGSLSSPPLSSSPSLSTTSTLTRNNNCKYATAISLEPPTPSPPSLGPPPPPVSDPYVHFGLPPPPPAQYHHLQTTTGPPPSWNHRYTTDQFSAQRPPMTTRDHHLDHHLLGDHHLDKTNPQLDLYRSGYGATPAEFHHGNRRMVGQTSGSFLDSQGDATGYGHCGSAKTFGPTTAGLLGMQSCPVFGHMVPVSTTQDQGMFSSGGVTDSAAGSCAYNPAHSLGHFLQPK</sequence>
<feature type="compositionally biased region" description="Low complexity" evidence="7">
    <location>
        <begin position="248"/>
        <end position="267"/>
    </location>
</feature>
<dbReference type="Gene3D" id="1.10.30.10">
    <property type="entry name" value="High mobility group box domain"/>
    <property type="match status" value="1"/>
</dbReference>
<feature type="compositionally biased region" description="Polar residues" evidence="7">
    <location>
        <begin position="150"/>
        <end position="160"/>
    </location>
</feature>
<dbReference type="CDD" id="cd22031">
    <property type="entry name" value="HMG-box_SoxE"/>
    <property type="match status" value="1"/>
</dbReference>
<name>A0AAV6UWW8_9ARAC</name>
<dbReference type="PANTHER" id="PTHR45803:SF5">
    <property type="entry name" value="SOX100B"/>
    <property type="match status" value="1"/>
</dbReference>
<dbReference type="GO" id="GO:0005634">
    <property type="term" value="C:nucleus"/>
    <property type="evidence" value="ECO:0007669"/>
    <property type="project" value="UniProtKB-SubCell"/>
</dbReference>
<evidence type="ECO:0000256" key="6">
    <source>
        <dbReference type="PROSITE-ProRule" id="PRU00267"/>
    </source>
</evidence>
<keyword evidence="3 6" id="KW-0238">DNA-binding</keyword>
<dbReference type="SUPFAM" id="SSF47095">
    <property type="entry name" value="HMG-box"/>
    <property type="match status" value="1"/>
</dbReference>
<keyword evidence="2" id="KW-0805">Transcription regulation</keyword>
<dbReference type="PANTHER" id="PTHR45803">
    <property type="entry name" value="SOX100B"/>
    <property type="match status" value="1"/>
</dbReference>
<evidence type="ECO:0000256" key="4">
    <source>
        <dbReference type="ARBA" id="ARBA00023163"/>
    </source>
</evidence>
<evidence type="ECO:0000313" key="10">
    <source>
        <dbReference type="Proteomes" id="UP000827092"/>
    </source>
</evidence>
<evidence type="ECO:0000256" key="1">
    <source>
        <dbReference type="ARBA" id="ARBA00004123"/>
    </source>
</evidence>
<dbReference type="InterPro" id="IPR036910">
    <property type="entry name" value="HMG_box_dom_sf"/>
</dbReference>
<proteinExistence type="predicted"/>
<keyword evidence="5 6" id="KW-0539">Nucleus</keyword>